<gene>
    <name evidence="2" type="ORF">GCM10009801_51090</name>
</gene>
<name>A0ABN2WAI3_9ACTN</name>
<dbReference type="InterPro" id="IPR017520">
    <property type="entry name" value="CHP03086"/>
</dbReference>
<keyword evidence="3" id="KW-1185">Reference proteome</keyword>
<feature type="domain" description="Mycothiol-dependent maleylpyruvate isomerase metal-binding" evidence="1">
    <location>
        <begin position="4"/>
        <end position="130"/>
    </location>
</feature>
<dbReference type="InterPro" id="IPR024344">
    <property type="entry name" value="MDMPI_metal-binding"/>
</dbReference>
<dbReference type="Pfam" id="PF11716">
    <property type="entry name" value="MDMPI_N"/>
    <property type="match status" value="1"/>
</dbReference>
<dbReference type="SUPFAM" id="SSF109854">
    <property type="entry name" value="DinB/YfiT-like putative metalloenzymes"/>
    <property type="match status" value="1"/>
</dbReference>
<organism evidence="2 3">
    <name type="scientific">Streptomyces albiaxialis</name>
    <dbReference type="NCBI Taxonomy" id="329523"/>
    <lineage>
        <taxon>Bacteria</taxon>
        <taxon>Bacillati</taxon>
        <taxon>Actinomycetota</taxon>
        <taxon>Actinomycetes</taxon>
        <taxon>Kitasatosporales</taxon>
        <taxon>Streptomycetaceae</taxon>
        <taxon>Streptomyces</taxon>
    </lineage>
</organism>
<proteinExistence type="predicted"/>
<dbReference type="Proteomes" id="UP001500016">
    <property type="component" value="Unassembled WGS sequence"/>
</dbReference>
<dbReference type="InterPro" id="IPR017517">
    <property type="entry name" value="Maleyloyr_isom"/>
</dbReference>
<sequence length="195" mass="20686">MIDLRPACRRMSEVVAGVEDGLLAGPTPCAEYDVSALVAHVAQVARGFTAVARKERAEGAQDGTSAVPLAAPPREGWREELAGELRALGEAWDDPAAWEGESGGAGVELPNALWGKIVLTELVVHGWDLARATGRPFDLPEETLRACYAHVAEFVPKAPLPELWGTPVDVPEDAPLLDRLLGITGRDPQMPNGAA</sequence>
<dbReference type="InterPro" id="IPR034660">
    <property type="entry name" value="DinB/YfiT-like"/>
</dbReference>
<dbReference type="NCBIfam" id="TIGR03083">
    <property type="entry name" value="maleylpyruvate isomerase family mycothiol-dependent enzyme"/>
    <property type="match status" value="1"/>
</dbReference>
<evidence type="ECO:0000313" key="2">
    <source>
        <dbReference type="EMBL" id="GAA2087843.1"/>
    </source>
</evidence>
<evidence type="ECO:0000313" key="3">
    <source>
        <dbReference type="Proteomes" id="UP001500016"/>
    </source>
</evidence>
<comment type="caution">
    <text evidence="2">The sequence shown here is derived from an EMBL/GenBank/DDBJ whole genome shotgun (WGS) entry which is preliminary data.</text>
</comment>
<dbReference type="RefSeq" id="WP_344531621.1">
    <property type="nucleotide sequence ID" value="NZ_BAAAPE010000013.1"/>
</dbReference>
<dbReference type="Gene3D" id="1.20.120.450">
    <property type="entry name" value="dinb family like domain"/>
    <property type="match status" value="1"/>
</dbReference>
<dbReference type="NCBIfam" id="TIGR03086">
    <property type="entry name" value="TIGR03086 family metal-binding protein"/>
    <property type="match status" value="1"/>
</dbReference>
<protein>
    <submittedName>
        <fullName evidence="2">TIGR03086 family metal-binding protein</fullName>
    </submittedName>
</protein>
<evidence type="ECO:0000259" key="1">
    <source>
        <dbReference type="Pfam" id="PF11716"/>
    </source>
</evidence>
<dbReference type="EMBL" id="BAAAPE010000013">
    <property type="protein sequence ID" value="GAA2087843.1"/>
    <property type="molecule type" value="Genomic_DNA"/>
</dbReference>
<accession>A0ABN2WAI3</accession>
<reference evidence="2 3" key="1">
    <citation type="journal article" date="2019" name="Int. J. Syst. Evol. Microbiol.">
        <title>The Global Catalogue of Microorganisms (GCM) 10K type strain sequencing project: providing services to taxonomists for standard genome sequencing and annotation.</title>
        <authorList>
            <consortium name="The Broad Institute Genomics Platform"/>
            <consortium name="The Broad Institute Genome Sequencing Center for Infectious Disease"/>
            <person name="Wu L."/>
            <person name="Ma J."/>
        </authorList>
    </citation>
    <scope>NUCLEOTIDE SEQUENCE [LARGE SCALE GENOMIC DNA]</scope>
    <source>
        <strain evidence="2 3">JCM 15478</strain>
    </source>
</reference>